<name>A0AAE1F1N4_PETCI</name>
<reference evidence="9" key="1">
    <citation type="submission" date="2023-10" db="EMBL/GenBank/DDBJ databases">
        <title>Genome assemblies of two species of porcelain crab, Petrolisthes cinctipes and Petrolisthes manimaculis (Anomura: Porcellanidae).</title>
        <authorList>
            <person name="Angst P."/>
        </authorList>
    </citation>
    <scope>NUCLEOTIDE SEQUENCE</scope>
    <source>
        <strain evidence="9">PB745_01</strain>
        <tissue evidence="9">Gill</tissue>
    </source>
</reference>
<comment type="subcellular location">
    <subcellularLocation>
        <location evidence="1">Nucleus</location>
    </subcellularLocation>
</comment>
<sequence>MSRLIVKNLPKQIKEDDIRKHFGQSGNITDIKLIYKDGEFRRYGFIGYEKENEADEACKYFNKTFIKQSRITVEMCHGIGSEKKPMSWAEKNKEKKMKNNNNNNNEEAVAEDPKKKKKKDKKKKREESLNEQLLSSEHKDDPKFADYLNAGVKGVKGESTHTKVQEMRDSDDDSDDDDDEDDDDEEKDDTEETEATLAKNKYISDQDYLKSLMKSQPEEKSDTEVTKKQQPKETKWKDYYTVVIRAHNLCKSEGRKFTKPAVKAFMKPLKCRSIRIPRNIPLVTFIGFKKEREMIQALQKDMSFLGGVRVNVTKHKQQRPADKSSSAESGSGGVAPWKASEEKVKTGAEPVGESGSIFVRNLWYSVTEENIRELFGKYGEISDVNLPICKDTRRPKGFATITFLFPEHATKAMNQLDGSNFQGRVLHVLPAISRKEKDDGKKGPQSFKDKKASEQKASAGSWHNWNTLFLGSSAVVDLMAQKYNRSKQEILESEGKQSVAVNLALGETQLVDETKRFLEDAGVSLAAFTSTGVQRSRTVMLVKNLSASTTAQELSQLFSRYGILGRVLLPPSGVTGLVEFLDAGEAKRAFKNLAYSRFKDLPLYLEWAPLAVFTSQPTKPTTHNTHKEEEGEEGKEKGEEEGKEEKKEEVEGEAKENTTEIKKEDDENKPPELPAPEFNTTIYVKNLNFNTTEEVLRKHFEGVGSVHTVMIARKRGQSQGYGFVQFQHTRHAQQSLKDINQSVLDDHTLLVKLSEKTFAPQVQSSRREHDAGKQMSSKILVKNVPFQASNKEVRQLFAVFGELKSVRLPSKPGSSEHRGFGFVDFVAKEDAKKAFGALSLSTHLYDRRLVLEWAREEETVEELRRKTAQHFLAAGPPKKKARVQLDSQKMNDNNNDDDI</sequence>
<proteinExistence type="inferred from homology"/>
<keyword evidence="4 6" id="KW-0694">RNA-binding</keyword>
<feature type="region of interest" description="Disordered" evidence="7">
    <location>
        <begin position="873"/>
        <end position="899"/>
    </location>
</feature>
<dbReference type="Gene3D" id="3.30.70.330">
    <property type="match status" value="5"/>
</dbReference>
<comment type="caution">
    <text evidence="9">The sequence shown here is derived from an EMBL/GenBank/DDBJ whole genome shotgun (WGS) entry which is preliminary data.</text>
</comment>
<feature type="domain" description="RRM" evidence="8">
    <location>
        <begin position="538"/>
        <end position="610"/>
    </location>
</feature>
<feature type="domain" description="RRM" evidence="8">
    <location>
        <begin position="2"/>
        <end position="78"/>
    </location>
</feature>
<evidence type="ECO:0000259" key="8">
    <source>
        <dbReference type="PROSITE" id="PS50102"/>
    </source>
</evidence>
<evidence type="ECO:0000313" key="10">
    <source>
        <dbReference type="Proteomes" id="UP001286313"/>
    </source>
</evidence>
<dbReference type="CDD" id="cd12318">
    <property type="entry name" value="RRM5_RBM19_like"/>
    <property type="match status" value="1"/>
</dbReference>
<evidence type="ECO:0000256" key="1">
    <source>
        <dbReference type="ARBA" id="ARBA00004123"/>
    </source>
</evidence>
<feature type="domain" description="RRM" evidence="8">
    <location>
        <begin position="680"/>
        <end position="756"/>
    </location>
</feature>
<accession>A0AAE1F1N4</accession>
<feature type="region of interest" description="Disordered" evidence="7">
    <location>
        <begin position="615"/>
        <end position="677"/>
    </location>
</feature>
<keyword evidence="5" id="KW-0539">Nucleus</keyword>
<evidence type="ECO:0000256" key="2">
    <source>
        <dbReference type="ARBA" id="ARBA00008033"/>
    </source>
</evidence>
<dbReference type="PANTHER" id="PTHR48039:SF5">
    <property type="entry name" value="RNA-BINDING PROTEIN 28"/>
    <property type="match status" value="1"/>
</dbReference>
<protein>
    <recommendedName>
        <fullName evidence="8">RRM domain-containing protein</fullName>
    </recommendedName>
</protein>
<dbReference type="Proteomes" id="UP001286313">
    <property type="component" value="Unassembled WGS sequence"/>
</dbReference>
<feature type="region of interest" description="Disordered" evidence="7">
    <location>
        <begin position="314"/>
        <end position="348"/>
    </location>
</feature>
<feature type="compositionally biased region" description="Basic residues" evidence="7">
    <location>
        <begin position="115"/>
        <end position="124"/>
    </location>
</feature>
<feature type="domain" description="RRM" evidence="8">
    <location>
        <begin position="355"/>
        <end position="433"/>
    </location>
</feature>
<evidence type="ECO:0000256" key="5">
    <source>
        <dbReference type="ARBA" id="ARBA00023242"/>
    </source>
</evidence>
<evidence type="ECO:0000256" key="7">
    <source>
        <dbReference type="SAM" id="MobiDB-lite"/>
    </source>
</evidence>
<dbReference type="InterPro" id="IPR035979">
    <property type="entry name" value="RBD_domain_sf"/>
</dbReference>
<evidence type="ECO:0000256" key="4">
    <source>
        <dbReference type="ARBA" id="ARBA00022884"/>
    </source>
</evidence>
<dbReference type="InterPro" id="IPR000504">
    <property type="entry name" value="RRM_dom"/>
</dbReference>
<dbReference type="PROSITE" id="PS50102">
    <property type="entry name" value="RRM"/>
    <property type="match status" value="5"/>
</dbReference>
<dbReference type="EMBL" id="JAWQEG010003517">
    <property type="protein sequence ID" value="KAK3865844.1"/>
    <property type="molecule type" value="Genomic_DNA"/>
</dbReference>
<feature type="compositionally biased region" description="Basic and acidic residues" evidence="7">
    <location>
        <begin position="156"/>
        <end position="168"/>
    </location>
</feature>
<dbReference type="SUPFAM" id="SSF54928">
    <property type="entry name" value="RNA-binding domain, RBD"/>
    <property type="match status" value="3"/>
</dbReference>
<evidence type="ECO:0000313" key="9">
    <source>
        <dbReference type="EMBL" id="KAK3865844.1"/>
    </source>
</evidence>
<feature type="region of interest" description="Disordered" evidence="7">
    <location>
        <begin position="156"/>
        <end position="200"/>
    </location>
</feature>
<dbReference type="GO" id="GO:0003729">
    <property type="term" value="F:mRNA binding"/>
    <property type="evidence" value="ECO:0007669"/>
    <property type="project" value="TreeGrafter"/>
</dbReference>
<feature type="region of interest" description="Disordered" evidence="7">
    <location>
        <begin position="433"/>
        <end position="455"/>
    </location>
</feature>
<keyword evidence="10" id="KW-1185">Reference proteome</keyword>
<feature type="domain" description="RRM" evidence="8">
    <location>
        <begin position="777"/>
        <end position="856"/>
    </location>
</feature>
<feature type="compositionally biased region" description="Acidic residues" evidence="7">
    <location>
        <begin position="169"/>
        <end position="194"/>
    </location>
</feature>
<comment type="similarity">
    <text evidence="2">Belongs to the RRM MRD1 family.</text>
</comment>
<evidence type="ECO:0000256" key="6">
    <source>
        <dbReference type="PROSITE-ProRule" id="PRU00176"/>
    </source>
</evidence>
<feature type="compositionally biased region" description="Basic and acidic residues" evidence="7">
    <location>
        <begin position="625"/>
        <end position="670"/>
    </location>
</feature>
<dbReference type="PANTHER" id="PTHR48039">
    <property type="entry name" value="RNA-BINDING MOTIF PROTEIN 14B"/>
    <property type="match status" value="1"/>
</dbReference>
<dbReference type="InterPro" id="IPR034423">
    <property type="entry name" value="RBM19_RRM5"/>
</dbReference>
<dbReference type="AlphaFoldDB" id="A0AAE1F1N4"/>
<evidence type="ECO:0000256" key="3">
    <source>
        <dbReference type="ARBA" id="ARBA00022737"/>
    </source>
</evidence>
<feature type="region of interest" description="Disordered" evidence="7">
    <location>
        <begin position="91"/>
        <end position="143"/>
    </location>
</feature>
<keyword evidence="3" id="KW-0677">Repeat</keyword>
<gene>
    <name evidence="9" type="ORF">Pcinc_028586</name>
</gene>
<feature type="compositionally biased region" description="Basic and acidic residues" evidence="7">
    <location>
        <begin position="433"/>
        <end position="454"/>
    </location>
</feature>
<dbReference type="GO" id="GO:0005730">
    <property type="term" value="C:nucleolus"/>
    <property type="evidence" value="ECO:0007669"/>
    <property type="project" value="TreeGrafter"/>
</dbReference>
<organism evidence="9 10">
    <name type="scientific">Petrolisthes cinctipes</name>
    <name type="common">Flat porcelain crab</name>
    <dbReference type="NCBI Taxonomy" id="88211"/>
    <lineage>
        <taxon>Eukaryota</taxon>
        <taxon>Metazoa</taxon>
        <taxon>Ecdysozoa</taxon>
        <taxon>Arthropoda</taxon>
        <taxon>Crustacea</taxon>
        <taxon>Multicrustacea</taxon>
        <taxon>Malacostraca</taxon>
        <taxon>Eumalacostraca</taxon>
        <taxon>Eucarida</taxon>
        <taxon>Decapoda</taxon>
        <taxon>Pleocyemata</taxon>
        <taxon>Anomura</taxon>
        <taxon>Galatheoidea</taxon>
        <taxon>Porcellanidae</taxon>
        <taxon>Petrolisthes</taxon>
    </lineage>
</organism>
<dbReference type="SMART" id="SM00360">
    <property type="entry name" value="RRM"/>
    <property type="match status" value="5"/>
</dbReference>
<dbReference type="InterPro" id="IPR051945">
    <property type="entry name" value="RRM_MRD1_RNA_proc_ribogen"/>
</dbReference>
<dbReference type="InterPro" id="IPR012677">
    <property type="entry name" value="Nucleotide-bd_a/b_plait_sf"/>
</dbReference>
<dbReference type="FunFam" id="3.30.70.330:FF:000277">
    <property type="entry name" value="RNA binding motif protein 19"/>
    <property type="match status" value="1"/>
</dbReference>
<dbReference type="Pfam" id="PF00076">
    <property type="entry name" value="RRM_1"/>
    <property type="match status" value="5"/>
</dbReference>